<name>A0A645FK90_9ZZZZ</name>
<sequence>MKISSLPNNMPNISTINVADPVVGVVRPMDNPTVPKAEANSNIASIREQPAVTVMSNVPRMKRPK</sequence>
<dbReference type="AlphaFoldDB" id="A0A645FK90"/>
<comment type="caution">
    <text evidence="1">The sequence shown here is derived from an EMBL/GenBank/DDBJ whole genome shotgun (WGS) entry which is preliminary data.</text>
</comment>
<protein>
    <submittedName>
        <fullName evidence="1">Uncharacterized protein</fullName>
    </submittedName>
</protein>
<proteinExistence type="predicted"/>
<dbReference type="EMBL" id="VSSQ01061504">
    <property type="protein sequence ID" value="MPN14827.1"/>
    <property type="molecule type" value="Genomic_DNA"/>
</dbReference>
<accession>A0A645FK90</accession>
<gene>
    <name evidence="1" type="ORF">SDC9_162156</name>
</gene>
<evidence type="ECO:0000313" key="1">
    <source>
        <dbReference type="EMBL" id="MPN14827.1"/>
    </source>
</evidence>
<organism evidence="1">
    <name type="scientific">bioreactor metagenome</name>
    <dbReference type="NCBI Taxonomy" id="1076179"/>
    <lineage>
        <taxon>unclassified sequences</taxon>
        <taxon>metagenomes</taxon>
        <taxon>ecological metagenomes</taxon>
    </lineage>
</organism>
<reference evidence="1" key="1">
    <citation type="submission" date="2019-08" db="EMBL/GenBank/DDBJ databases">
        <authorList>
            <person name="Kucharzyk K."/>
            <person name="Murdoch R.W."/>
            <person name="Higgins S."/>
            <person name="Loffler F."/>
        </authorList>
    </citation>
    <scope>NUCLEOTIDE SEQUENCE</scope>
</reference>